<dbReference type="Proteomes" id="UP000593899">
    <property type="component" value="Segment"/>
</dbReference>
<dbReference type="GeneID" id="65128679"/>
<organism evidence="2 3">
    <name type="scientific">uncultured phage cr107_1</name>
    <dbReference type="NCBI Taxonomy" id="2772061"/>
    <lineage>
        <taxon>Viruses</taxon>
        <taxon>Duplodnaviria</taxon>
        <taxon>Heunggongvirae</taxon>
        <taxon>Uroviricota</taxon>
        <taxon>Caudoviricetes</taxon>
        <taxon>Crassvirales</taxon>
        <taxon>Intestiviridae</taxon>
        <taxon>Churivirinae</taxon>
        <taxon>Jahgtovirus</taxon>
        <taxon>Jahgtovirus intestinihominis</taxon>
    </lineage>
</organism>
<protein>
    <submittedName>
        <fullName evidence="2">Uncharacterized protein</fullName>
    </submittedName>
</protein>
<dbReference type="KEGG" id="vg:65128679"/>
<keyword evidence="1" id="KW-1133">Transmembrane helix</keyword>
<accession>A0A7M1RUZ3</accession>
<evidence type="ECO:0000313" key="3">
    <source>
        <dbReference type="Proteomes" id="UP000593899"/>
    </source>
</evidence>
<keyword evidence="1" id="KW-0472">Membrane</keyword>
<sequence>MELETVLKTILLDVPVIECFIQFVITAIVLKITKERLDDEVISTVTLNCVLFFIPILGHVLFVIFIIRFVHLLKYLYGKEE</sequence>
<dbReference type="EMBL" id="MT774377">
    <property type="protein sequence ID" value="QOR58223.1"/>
    <property type="molecule type" value="Genomic_DNA"/>
</dbReference>
<keyword evidence="1" id="KW-0812">Transmembrane</keyword>
<feature type="transmembrane region" description="Helical" evidence="1">
    <location>
        <begin position="12"/>
        <end position="33"/>
    </location>
</feature>
<name>A0A7M1RUZ3_9CAUD</name>
<dbReference type="RefSeq" id="YP_010110381.1">
    <property type="nucleotide sequence ID" value="NC_055870.1"/>
</dbReference>
<feature type="transmembrane region" description="Helical" evidence="1">
    <location>
        <begin position="45"/>
        <end position="70"/>
    </location>
</feature>
<keyword evidence="3" id="KW-1185">Reference proteome</keyword>
<evidence type="ECO:0000313" key="2">
    <source>
        <dbReference type="EMBL" id="QOR58223.1"/>
    </source>
</evidence>
<reference evidence="2 3" key="1">
    <citation type="submission" date="2020-07" db="EMBL/GenBank/DDBJ databases">
        <title>Taxonomic proposal: Crassvirales, a new order of highly abundant and diverse bacterial viruses.</title>
        <authorList>
            <person name="Shkoporov A.N."/>
            <person name="Stockdale S.R."/>
            <person name="Guerin E."/>
            <person name="Ross R.P."/>
            <person name="Hill C."/>
        </authorList>
    </citation>
    <scope>NUCLEOTIDE SEQUENCE [LARGE SCALE GENOMIC DNA]</scope>
</reference>
<evidence type="ECO:0000256" key="1">
    <source>
        <dbReference type="SAM" id="Phobius"/>
    </source>
</evidence>
<proteinExistence type="predicted"/>